<dbReference type="InterPro" id="IPR012338">
    <property type="entry name" value="Beta-lactam/transpept-like"/>
</dbReference>
<dbReference type="PANTHER" id="PTHR43283:SF11">
    <property type="entry name" value="BETA-LACTAMASE-RELATED DOMAIN-CONTAINING PROTEIN"/>
    <property type="match status" value="1"/>
</dbReference>
<keyword evidence="1" id="KW-0378">Hydrolase</keyword>
<dbReference type="KEGG" id="uli:ETAA1_47880"/>
<organism evidence="4 5">
    <name type="scientific">Urbifossiella limnaea</name>
    <dbReference type="NCBI Taxonomy" id="2528023"/>
    <lineage>
        <taxon>Bacteria</taxon>
        <taxon>Pseudomonadati</taxon>
        <taxon>Planctomycetota</taxon>
        <taxon>Planctomycetia</taxon>
        <taxon>Gemmatales</taxon>
        <taxon>Gemmataceae</taxon>
        <taxon>Urbifossiella</taxon>
    </lineage>
</organism>
<dbReference type="PANTHER" id="PTHR43283">
    <property type="entry name" value="BETA-LACTAMASE-RELATED"/>
    <property type="match status" value="1"/>
</dbReference>
<dbReference type="Proteomes" id="UP000319576">
    <property type="component" value="Chromosome"/>
</dbReference>
<dbReference type="InterPro" id="IPR006311">
    <property type="entry name" value="TAT_signal"/>
</dbReference>
<feature type="domain" description="Beta-lactamase-related" evidence="3">
    <location>
        <begin position="57"/>
        <end position="380"/>
    </location>
</feature>
<gene>
    <name evidence="4" type="primary">pbpE_2</name>
    <name evidence="4" type="ORF">ETAA1_47880</name>
</gene>
<evidence type="ECO:0000256" key="1">
    <source>
        <dbReference type="ARBA" id="ARBA00022801"/>
    </source>
</evidence>
<evidence type="ECO:0000313" key="5">
    <source>
        <dbReference type="Proteomes" id="UP000319576"/>
    </source>
</evidence>
<dbReference type="RefSeq" id="WP_145242831.1">
    <property type="nucleotide sequence ID" value="NZ_CP036273.1"/>
</dbReference>
<dbReference type="Gene3D" id="3.40.710.10">
    <property type="entry name" value="DD-peptidase/beta-lactamase superfamily"/>
    <property type="match status" value="1"/>
</dbReference>
<dbReference type="InterPro" id="IPR001466">
    <property type="entry name" value="Beta-lactam-related"/>
</dbReference>
<dbReference type="EMBL" id="CP036273">
    <property type="protein sequence ID" value="QDU22800.1"/>
    <property type="molecule type" value="Genomic_DNA"/>
</dbReference>
<feature type="chain" id="PRO_5022092104" evidence="2">
    <location>
        <begin position="24"/>
        <end position="396"/>
    </location>
</feature>
<dbReference type="AlphaFoldDB" id="A0A517XZ63"/>
<proteinExistence type="predicted"/>
<reference evidence="4 5" key="1">
    <citation type="submission" date="2019-02" db="EMBL/GenBank/DDBJ databases">
        <title>Deep-cultivation of Planctomycetes and their phenomic and genomic characterization uncovers novel biology.</title>
        <authorList>
            <person name="Wiegand S."/>
            <person name="Jogler M."/>
            <person name="Boedeker C."/>
            <person name="Pinto D."/>
            <person name="Vollmers J."/>
            <person name="Rivas-Marin E."/>
            <person name="Kohn T."/>
            <person name="Peeters S.H."/>
            <person name="Heuer A."/>
            <person name="Rast P."/>
            <person name="Oberbeckmann S."/>
            <person name="Bunk B."/>
            <person name="Jeske O."/>
            <person name="Meyerdierks A."/>
            <person name="Storesund J.E."/>
            <person name="Kallscheuer N."/>
            <person name="Luecker S."/>
            <person name="Lage O.M."/>
            <person name="Pohl T."/>
            <person name="Merkel B.J."/>
            <person name="Hornburger P."/>
            <person name="Mueller R.-W."/>
            <person name="Bruemmer F."/>
            <person name="Labrenz M."/>
            <person name="Spormann A.M."/>
            <person name="Op den Camp H."/>
            <person name="Overmann J."/>
            <person name="Amann R."/>
            <person name="Jetten M.S.M."/>
            <person name="Mascher T."/>
            <person name="Medema M.H."/>
            <person name="Devos D.P."/>
            <person name="Kaster A.-K."/>
            <person name="Ovreas L."/>
            <person name="Rohde M."/>
            <person name="Galperin M.Y."/>
            <person name="Jogler C."/>
        </authorList>
    </citation>
    <scope>NUCLEOTIDE SEQUENCE [LARGE SCALE GENOMIC DNA]</scope>
    <source>
        <strain evidence="4 5">ETA_A1</strain>
    </source>
</reference>
<evidence type="ECO:0000256" key="2">
    <source>
        <dbReference type="SAM" id="SignalP"/>
    </source>
</evidence>
<evidence type="ECO:0000313" key="4">
    <source>
        <dbReference type="EMBL" id="QDU22800.1"/>
    </source>
</evidence>
<sequence precursor="true">MTPTRRQLLAAGAAALAPVPVAALPTAAPADLGIDPRRLQHAYDRLDEWTRGPTAPVPGGAILVGRHGKTLAPRVFGRQGPEPDAGPIRADGLFLMASITKPVVYMAAMILVERGKLNLTDPVTRYVPEFAAHGKGAVLVSHLFTHTSGLPDMPPGNAELRRKHADLKAFYAAAAKETALLFPPGTNVSYQSCGTIVVADIVERLSGMPVAEFVKREIFDPLGMASTRLGLGGLDRDRVVRVQLQDYMVGSDFHWNTPYWQNLGAPWGGMFSTPADFAVVLHLLLSGGAVGGVRLLSPASVRMLTTNRLDDYPDLPEPLRRTQPWGLGWRLNHPGTPGSWSDLLGRDVFGHTGATGTMTWADPRTGGFAVLLTNALREKQPWRLVHLSNAVAAAFV</sequence>
<dbReference type="InterPro" id="IPR050789">
    <property type="entry name" value="Diverse_Enzym_Activities"/>
</dbReference>
<dbReference type="OrthoDB" id="284523at2"/>
<dbReference type="Pfam" id="PF00144">
    <property type="entry name" value="Beta-lactamase"/>
    <property type="match status" value="1"/>
</dbReference>
<name>A0A517XZ63_9BACT</name>
<dbReference type="SUPFAM" id="SSF56601">
    <property type="entry name" value="beta-lactamase/transpeptidase-like"/>
    <property type="match status" value="1"/>
</dbReference>
<keyword evidence="5" id="KW-1185">Reference proteome</keyword>
<evidence type="ECO:0000259" key="3">
    <source>
        <dbReference type="Pfam" id="PF00144"/>
    </source>
</evidence>
<dbReference type="GO" id="GO:0016787">
    <property type="term" value="F:hydrolase activity"/>
    <property type="evidence" value="ECO:0007669"/>
    <property type="project" value="UniProtKB-KW"/>
</dbReference>
<dbReference type="PROSITE" id="PS51318">
    <property type="entry name" value="TAT"/>
    <property type="match status" value="1"/>
</dbReference>
<protein>
    <submittedName>
        <fullName evidence="4">Penicillin-binding protein 4</fullName>
    </submittedName>
</protein>
<accession>A0A517XZ63</accession>
<keyword evidence="2" id="KW-0732">Signal</keyword>
<feature type="signal peptide" evidence="2">
    <location>
        <begin position="1"/>
        <end position="23"/>
    </location>
</feature>